<dbReference type="InterPro" id="IPR050703">
    <property type="entry name" value="Flavin_MAO"/>
</dbReference>
<keyword evidence="3" id="KW-0560">Oxidoreductase</keyword>
<reference evidence="6 7" key="1">
    <citation type="submission" date="2020-07" db="EMBL/GenBank/DDBJ databases">
        <title>Sequencing the genomes of 1000 actinobacteria strains.</title>
        <authorList>
            <person name="Klenk H.-P."/>
        </authorList>
    </citation>
    <scope>NUCLEOTIDE SEQUENCE [LARGE SCALE GENOMIC DNA]</scope>
    <source>
        <strain evidence="6 7">DSM 26341</strain>
    </source>
</reference>
<comment type="cofactor">
    <cofactor evidence="1">
        <name>FAD</name>
        <dbReference type="ChEBI" id="CHEBI:57692"/>
    </cofactor>
</comment>
<accession>A0A7Z0CZI5</accession>
<evidence type="ECO:0000256" key="3">
    <source>
        <dbReference type="ARBA" id="ARBA00023002"/>
    </source>
</evidence>
<evidence type="ECO:0000256" key="1">
    <source>
        <dbReference type="ARBA" id="ARBA00001974"/>
    </source>
</evidence>
<dbReference type="Gene3D" id="3.90.660.10">
    <property type="match status" value="1"/>
</dbReference>
<dbReference type="GO" id="GO:0016491">
    <property type="term" value="F:oxidoreductase activity"/>
    <property type="evidence" value="ECO:0007669"/>
    <property type="project" value="UniProtKB-KW"/>
</dbReference>
<feature type="domain" description="Amine oxidase" evidence="5">
    <location>
        <begin position="14"/>
        <end position="432"/>
    </location>
</feature>
<gene>
    <name evidence="6" type="ORF">BJY26_000677</name>
</gene>
<comment type="similarity">
    <text evidence="2">Belongs to the flavin monoamine oxidase family.</text>
</comment>
<feature type="binding site" evidence="4">
    <location>
        <position position="227"/>
    </location>
    <ligand>
        <name>FAD</name>
        <dbReference type="ChEBI" id="CHEBI:57692"/>
    </ligand>
</feature>
<dbReference type="AlphaFoldDB" id="A0A7Z0CZI5"/>
<evidence type="ECO:0000256" key="4">
    <source>
        <dbReference type="PIRSR" id="PIRSR601613-1"/>
    </source>
</evidence>
<comment type="caution">
    <text evidence="6">The sequence shown here is derived from an EMBL/GenBank/DDBJ whole genome shotgun (WGS) entry which is preliminary data.</text>
</comment>
<feature type="binding site" evidence="4">
    <location>
        <position position="335"/>
    </location>
    <ligand>
        <name>substrate</name>
    </ligand>
</feature>
<protein>
    <submittedName>
        <fullName evidence="6">Monoamine oxidase</fullName>
    </submittedName>
</protein>
<keyword evidence="7" id="KW-1185">Reference proteome</keyword>
<sequence length="447" mass="47632">MTENYDVVIVGAGFAGLTAARELCRRGRRVLVLEARDRIGGRTWSTERLGRRLELGGTWVHWSQPHTWAEITRYGLHIEPSPKPDDVYWRAGGTVHRTTRSGYADFVARGQDFLLADAGRYFGRPYEPLTAAGDLTTVDDLSVVDKLAESGLTGEELDLQTGIWAEHFNAPAELCAYTQALRWCAAGGNRHTMDEAASSYRLVEGTGTLAGAIRDDSRAQFRLNTPVHRIEQDAGGAGGAGGAATVTCADGTTARTGQVIVALGLDALDTIEFAPQLPGPVRRAAGEGSASRGLKTWITVRGRVAPFSAYGGADAPLTFVRTEYFDDDTTTLVAFGPRADVLDPNDPDAVGSAVAHFRPDLEVVDVAGHDWTHDAWSGATWPMRQPGQLTSYLAALQQPVGVVRLACSDIANGWAGFIDGAIESGLTVSRAVDASLGAPRGGLRSTG</sequence>
<name>A0A7Z0CZI5_9MICO</name>
<dbReference type="InterPro" id="IPR002937">
    <property type="entry name" value="Amino_oxidase"/>
</dbReference>
<dbReference type="Gene3D" id="3.50.50.60">
    <property type="entry name" value="FAD/NAD(P)-binding domain"/>
    <property type="match status" value="1"/>
</dbReference>
<dbReference type="PRINTS" id="PR00757">
    <property type="entry name" value="AMINEOXDASEF"/>
</dbReference>
<evidence type="ECO:0000313" key="6">
    <source>
        <dbReference type="EMBL" id="NYI66371.1"/>
    </source>
</evidence>
<evidence type="ECO:0000259" key="5">
    <source>
        <dbReference type="Pfam" id="PF01593"/>
    </source>
</evidence>
<dbReference type="Proteomes" id="UP000539111">
    <property type="component" value="Unassembled WGS sequence"/>
</dbReference>
<dbReference type="InterPro" id="IPR036188">
    <property type="entry name" value="FAD/NAD-bd_sf"/>
</dbReference>
<organism evidence="6 7">
    <name type="scientific">Spelaeicoccus albus</name>
    <dbReference type="NCBI Taxonomy" id="1280376"/>
    <lineage>
        <taxon>Bacteria</taxon>
        <taxon>Bacillati</taxon>
        <taxon>Actinomycetota</taxon>
        <taxon>Actinomycetes</taxon>
        <taxon>Micrococcales</taxon>
        <taxon>Brevibacteriaceae</taxon>
        <taxon>Spelaeicoccus</taxon>
    </lineage>
</organism>
<dbReference type="InterPro" id="IPR001613">
    <property type="entry name" value="Flavin_amine_oxidase"/>
</dbReference>
<dbReference type="RefSeq" id="WP_179425672.1">
    <property type="nucleotide sequence ID" value="NZ_JACBZP010000001.1"/>
</dbReference>
<dbReference type="EMBL" id="JACBZP010000001">
    <property type="protein sequence ID" value="NYI66371.1"/>
    <property type="molecule type" value="Genomic_DNA"/>
</dbReference>
<evidence type="ECO:0000313" key="7">
    <source>
        <dbReference type="Proteomes" id="UP000539111"/>
    </source>
</evidence>
<dbReference type="SUPFAM" id="SSF51905">
    <property type="entry name" value="FAD/NAD(P)-binding domain"/>
    <property type="match status" value="1"/>
</dbReference>
<dbReference type="Gene3D" id="1.10.405.10">
    <property type="entry name" value="Guanine Nucleotide Dissociation Inhibitor, domain 1"/>
    <property type="match status" value="1"/>
</dbReference>
<evidence type="ECO:0000256" key="2">
    <source>
        <dbReference type="ARBA" id="ARBA00005995"/>
    </source>
</evidence>
<dbReference type="PANTHER" id="PTHR43563">
    <property type="entry name" value="AMINE OXIDASE"/>
    <property type="match status" value="1"/>
</dbReference>
<dbReference type="PANTHER" id="PTHR43563:SF1">
    <property type="entry name" value="AMINE OXIDASE [FLAVIN-CONTAINING] B"/>
    <property type="match status" value="1"/>
</dbReference>
<dbReference type="Pfam" id="PF01593">
    <property type="entry name" value="Amino_oxidase"/>
    <property type="match status" value="1"/>
</dbReference>
<feature type="binding site" evidence="4">
    <location>
        <begin position="34"/>
        <end position="35"/>
    </location>
    <ligand>
        <name>FAD</name>
        <dbReference type="ChEBI" id="CHEBI:57692"/>
    </ligand>
</feature>
<proteinExistence type="inferred from homology"/>